<evidence type="ECO:0000313" key="18">
    <source>
        <dbReference type="Proteomes" id="UP000289738"/>
    </source>
</evidence>
<proteinExistence type="inferred from homology"/>
<evidence type="ECO:0000256" key="13">
    <source>
        <dbReference type="ARBA" id="ARBA00024209"/>
    </source>
</evidence>
<evidence type="ECO:0000256" key="1">
    <source>
        <dbReference type="ARBA" id="ARBA00000900"/>
    </source>
</evidence>
<dbReference type="STRING" id="3818.A0A444YLS8"/>
<evidence type="ECO:0000256" key="5">
    <source>
        <dbReference type="ARBA" id="ARBA00022679"/>
    </source>
</evidence>
<comment type="similarity">
    <text evidence="13">Belongs to the RING-type zinc finger family. ATL subfamily.</text>
</comment>
<dbReference type="EC" id="2.3.2.27" evidence="4"/>
<dbReference type="Proteomes" id="UP000289738">
    <property type="component" value="Chromosome B06"/>
</dbReference>
<dbReference type="AlphaFoldDB" id="A0A444YLS8"/>
<evidence type="ECO:0000256" key="4">
    <source>
        <dbReference type="ARBA" id="ARBA00012483"/>
    </source>
</evidence>
<gene>
    <name evidence="17" type="ORF">Ahy_B06g081724</name>
</gene>
<keyword evidence="10" id="KW-0862">Zinc</keyword>
<keyword evidence="11" id="KW-1133">Transmembrane helix</keyword>
<sequence>MMISLIITVTFLIATTLVAVPDSFHHRTNQRLLQNYYYYHHGDGGMKKKKKEEESENESDRCAVCLCQVLSKSKSKGERVRWLPGCNHQFHADCIGAWLKEHSTCPLCRSHVTSSKTTETDHKVVLLLRHIINVINILIQRFSDVLIATAYT</sequence>
<dbReference type="InterPro" id="IPR013083">
    <property type="entry name" value="Znf_RING/FYVE/PHD"/>
</dbReference>
<keyword evidence="5" id="KW-0808">Transferase</keyword>
<comment type="subcellular location">
    <subcellularLocation>
        <location evidence="2">Membrane</location>
        <topology evidence="2">Single-pass membrane protein</topology>
    </subcellularLocation>
</comment>
<evidence type="ECO:0000256" key="6">
    <source>
        <dbReference type="ARBA" id="ARBA00022692"/>
    </source>
</evidence>
<dbReference type="PROSITE" id="PS50089">
    <property type="entry name" value="ZF_RING_2"/>
    <property type="match status" value="1"/>
</dbReference>
<dbReference type="PANTHER" id="PTHR46913">
    <property type="entry name" value="RING-H2 FINGER PROTEIN ATL16"/>
    <property type="match status" value="1"/>
</dbReference>
<dbReference type="GO" id="GO:0016567">
    <property type="term" value="P:protein ubiquitination"/>
    <property type="evidence" value="ECO:0007669"/>
    <property type="project" value="UniProtKB-UniPathway"/>
</dbReference>
<keyword evidence="18" id="KW-1185">Reference proteome</keyword>
<dbReference type="OrthoDB" id="1350957at2759"/>
<dbReference type="Gramene" id="arahy.Tifrunner.gnm2.ann2.Ah16g175600.1">
    <property type="protein sequence ID" value="arahy.Tifrunner.gnm2.ann2.Ah16g175600.1-CDS-1"/>
    <property type="gene ID" value="arahy.Tifrunner.gnm2.ann2.Ah16g175600"/>
</dbReference>
<evidence type="ECO:0000256" key="10">
    <source>
        <dbReference type="ARBA" id="ARBA00022833"/>
    </source>
</evidence>
<evidence type="ECO:0000313" key="17">
    <source>
        <dbReference type="EMBL" id="RYR02895.1"/>
    </source>
</evidence>
<keyword evidence="8 14" id="KW-0863">Zinc-finger</keyword>
<keyword evidence="12" id="KW-0472">Membrane</keyword>
<dbReference type="GO" id="GO:0008270">
    <property type="term" value="F:zinc ion binding"/>
    <property type="evidence" value="ECO:0007669"/>
    <property type="project" value="UniProtKB-KW"/>
</dbReference>
<feature type="signal peptide" evidence="15">
    <location>
        <begin position="1"/>
        <end position="19"/>
    </location>
</feature>
<dbReference type="GO" id="GO:0061630">
    <property type="term" value="F:ubiquitin protein ligase activity"/>
    <property type="evidence" value="ECO:0007669"/>
    <property type="project" value="UniProtKB-EC"/>
</dbReference>
<organism evidence="17 18">
    <name type="scientific">Arachis hypogaea</name>
    <name type="common">Peanut</name>
    <dbReference type="NCBI Taxonomy" id="3818"/>
    <lineage>
        <taxon>Eukaryota</taxon>
        <taxon>Viridiplantae</taxon>
        <taxon>Streptophyta</taxon>
        <taxon>Embryophyta</taxon>
        <taxon>Tracheophyta</taxon>
        <taxon>Spermatophyta</taxon>
        <taxon>Magnoliopsida</taxon>
        <taxon>eudicotyledons</taxon>
        <taxon>Gunneridae</taxon>
        <taxon>Pentapetalae</taxon>
        <taxon>rosids</taxon>
        <taxon>fabids</taxon>
        <taxon>Fabales</taxon>
        <taxon>Fabaceae</taxon>
        <taxon>Papilionoideae</taxon>
        <taxon>50 kb inversion clade</taxon>
        <taxon>dalbergioids sensu lato</taxon>
        <taxon>Dalbergieae</taxon>
        <taxon>Pterocarpus clade</taxon>
        <taxon>Arachis</taxon>
    </lineage>
</organism>
<feature type="chain" id="PRO_5019451646" description="RING-type E3 ubiquitin transferase" evidence="15">
    <location>
        <begin position="20"/>
        <end position="152"/>
    </location>
</feature>
<dbReference type="GO" id="GO:0016020">
    <property type="term" value="C:membrane"/>
    <property type="evidence" value="ECO:0007669"/>
    <property type="project" value="UniProtKB-SubCell"/>
</dbReference>
<comment type="catalytic activity">
    <reaction evidence="1">
        <text>S-ubiquitinyl-[E2 ubiquitin-conjugating enzyme]-L-cysteine + [acceptor protein]-L-lysine = [E2 ubiquitin-conjugating enzyme]-L-cysteine + N(6)-ubiquitinyl-[acceptor protein]-L-lysine.</text>
        <dbReference type="EC" id="2.3.2.27"/>
    </reaction>
</comment>
<dbReference type="SMART" id="SM00184">
    <property type="entry name" value="RING"/>
    <property type="match status" value="1"/>
</dbReference>
<keyword evidence="15" id="KW-0732">Signal</keyword>
<dbReference type="Pfam" id="PF13639">
    <property type="entry name" value="zf-RING_2"/>
    <property type="match status" value="1"/>
</dbReference>
<evidence type="ECO:0000259" key="16">
    <source>
        <dbReference type="PROSITE" id="PS50089"/>
    </source>
</evidence>
<keyword evidence="9" id="KW-0833">Ubl conjugation pathway</keyword>
<comment type="caution">
    <text evidence="17">The sequence shown here is derived from an EMBL/GenBank/DDBJ whole genome shotgun (WGS) entry which is preliminary data.</text>
</comment>
<protein>
    <recommendedName>
        <fullName evidence="4">RING-type E3 ubiquitin transferase</fullName>
        <ecNumber evidence="4">2.3.2.27</ecNumber>
    </recommendedName>
</protein>
<comment type="pathway">
    <text evidence="3">Protein modification; protein ubiquitination.</text>
</comment>
<feature type="domain" description="RING-type" evidence="16">
    <location>
        <begin position="62"/>
        <end position="109"/>
    </location>
</feature>
<evidence type="ECO:0000256" key="8">
    <source>
        <dbReference type="ARBA" id="ARBA00022771"/>
    </source>
</evidence>
<evidence type="ECO:0000256" key="9">
    <source>
        <dbReference type="ARBA" id="ARBA00022786"/>
    </source>
</evidence>
<evidence type="ECO:0000256" key="7">
    <source>
        <dbReference type="ARBA" id="ARBA00022723"/>
    </source>
</evidence>
<keyword evidence="7" id="KW-0479">Metal-binding</keyword>
<keyword evidence="6" id="KW-0812">Transmembrane</keyword>
<dbReference type="SUPFAM" id="SSF57850">
    <property type="entry name" value="RING/U-box"/>
    <property type="match status" value="1"/>
</dbReference>
<evidence type="ECO:0000256" key="15">
    <source>
        <dbReference type="SAM" id="SignalP"/>
    </source>
</evidence>
<reference evidence="17 18" key="1">
    <citation type="submission" date="2019-01" db="EMBL/GenBank/DDBJ databases">
        <title>Sequencing of cultivated peanut Arachis hypogaea provides insights into genome evolution and oil improvement.</title>
        <authorList>
            <person name="Chen X."/>
        </authorList>
    </citation>
    <scope>NUCLEOTIDE SEQUENCE [LARGE SCALE GENOMIC DNA]</scope>
    <source>
        <strain evidence="18">cv. Fuhuasheng</strain>
        <tissue evidence="17">Leaves</tissue>
    </source>
</reference>
<evidence type="ECO:0000256" key="3">
    <source>
        <dbReference type="ARBA" id="ARBA00004906"/>
    </source>
</evidence>
<dbReference type="PANTHER" id="PTHR46913:SF1">
    <property type="entry name" value="RING-H2 FINGER PROTEIN ATL16"/>
    <property type="match status" value="1"/>
</dbReference>
<name>A0A444YLS8_ARAHY</name>
<evidence type="ECO:0000256" key="12">
    <source>
        <dbReference type="ARBA" id="ARBA00023136"/>
    </source>
</evidence>
<accession>A0A444YLS8</accession>
<dbReference type="UniPathway" id="UPA00143"/>
<dbReference type="Gene3D" id="3.30.40.10">
    <property type="entry name" value="Zinc/RING finger domain, C3HC4 (zinc finger)"/>
    <property type="match status" value="1"/>
</dbReference>
<evidence type="ECO:0000256" key="14">
    <source>
        <dbReference type="PROSITE-ProRule" id="PRU00175"/>
    </source>
</evidence>
<dbReference type="InterPro" id="IPR001841">
    <property type="entry name" value="Znf_RING"/>
</dbReference>
<dbReference type="InterPro" id="IPR044600">
    <property type="entry name" value="ATL1/ATL16-like"/>
</dbReference>
<evidence type="ECO:0000256" key="11">
    <source>
        <dbReference type="ARBA" id="ARBA00022989"/>
    </source>
</evidence>
<dbReference type="EMBL" id="SDMP01000016">
    <property type="protein sequence ID" value="RYR02895.1"/>
    <property type="molecule type" value="Genomic_DNA"/>
</dbReference>
<evidence type="ECO:0000256" key="2">
    <source>
        <dbReference type="ARBA" id="ARBA00004167"/>
    </source>
</evidence>